<dbReference type="AlphaFoldDB" id="A0A964E5N1"/>
<dbReference type="InterPro" id="IPR052925">
    <property type="entry name" value="Phage_Integrase-like_Recomb"/>
</dbReference>
<evidence type="ECO:0000259" key="4">
    <source>
        <dbReference type="PROSITE" id="PS51898"/>
    </source>
</evidence>
<dbReference type="GO" id="GO:0015074">
    <property type="term" value="P:DNA integration"/>
    <property type="evidence" value="ECO:0007669"/>
    <property type="project" value="InterPro"/>
</dbReference>
<proteinExistence type="predicted"/>
<dbReference type="SUPFAM" id="SSF47823">
    <property type="entry name" value="lambda integrase-like, N-terminal domain"/>
    <property type="match status" value="1"/>
</dbReference>
<dbReference type="SUPFAM" id="SSF56349">
    <property type="entry name" value="DNA breaking-rejoining enzymes"/>
    <property type="match status" value="1"/>
</dbReference>
<gene>
    <name evidence="5" type="ORF">ACELLULO517_20850</name>
</gene>
<organism evidence="5 6">
    <name type="scientific">Acidisoma cellulosilyticum</name>
    <dbReference type="NCBI Taxonomy" id="2802395"/>
    <lineage>
        <taxon>Bacteria</taxon>
        <taxon>Pseudomonadati</taxon>
        <taxon>Pseudomonadota</taxon>
        <taxon>Alphaproteobacteria</taxon>
        <taxon>Acetobacterales</taxon>
        <taxon>Acidocellaceae</taxon>
        <taxon>Acidisoma</taxon>
    </lineage>
</organism>
<name>A0A964E5N1_9PROT</name>
<dbReference type="Pfam" id="PF00589">
    <property type="entry name" value="Phage_integrase"/>
    <property type="match status" value="1"/>
</dbReference>
<comment type="caution">
    <text evidence="5">The sequence shown here is derived from an EMBL/GenBank/DDBJ whole genome shotgun (WGS) entry which is preliminary data.</text>
</comment>
<dbReference type="GO" id="GO:0003677">
    <property type="term" value="F:DNA binding"/>
    <property type="evidence" value="ECO:0007669"/>
    <property type="project" value="UniProtKB-KW"/>
</dbReference>
<evidence type="ECO:0000256" key="2">
    <source>
        <dbReference type="ARBA" id="ARBA00023172"/>
    </source>
</evidence>
<dbReference type="PANTHER" id="PTHR34605">
    <property type="entry name" value="PHAGE_INTEGRASE DOMAIN-CONTAINING PROTEIN"/>
    <property type="match status" value="1"/>
</dbReference>
<reference evidence="5 6" key="1">
    <citation type="journal article" date="2021" name="Microorganisms">
        <title>Acidisoma silvae sp. nov. and Acidisomacellulosilytica sp. nov., Two Acidophilic Bacteria Isolated from Decaying Wood, Hydrolyzing Cellulose and Producing Poly-3-hydroxybutyrate.</title>
        <authorList>
            <person name="Mieszkin S."/>
            <person name="Pouder E."/>
            <person name="Uroz S."/>
            <person name="Simon-Colin C."/>
            <person name="Alain K."/>
        </authorList>
    </citation>
    <scope>NUCLEOTIDE SEQUENCE [LARGE SCALE GENOMIC DNA]</scope>
    <source>
        <strain evidence="5 6">HW T5.17</strain>
    </source>
</reference>
<evidence type="ECO:0000256" key="1">
    <source>
        <dbReference type="ARBA" id="ARBA00023125"/>
    </source>
</evidence>
<dbReference type="GO" id="GO:0006310">
    <property type="term" value="P:DNA recombination"/>
    <property type="evidence" value="ECO:0007669"/>
    <property type="project" value="UniProtKB-KW"/>
</dbReference>
<dbReference type="InterPro" id="IPR011010">
    <property type="entry name" value="DNA_brk_join_enz"/>
</dbReference>
<dbReference type="EMBL" id="JAESVA010000008">
    <property type="protein sequence ID" value="MCB8882706.1"/>
    <property type="molecule type" value="Genomic_DNA"/>
</dbReference>
<keyword evidence="1" id="KW-0238">DNA-binding</keyword>
<evidence type="ECO:0000256" key="3">
    <source>
        <dbReference type="SAM" id="MobiDB-lite"/>
    </source>
</evidence>
<dbReference type="PANTHER" id="PTHR34605:SF4">
    <property type="entry name" value="DNA ADENINE METHYLTRANSFERASE"/>
    <property type="match status" value="1"/>
</dbReference>
<keyword evidence="6" id="KW-1185">Reference proteome</keyword>
<feature type="region of interest" description="Disordered" evidence="3">
    <location>
        <begin position="286"/>
        <end position="308"/>
    </location>
</feature>
<dbReference type="Gene3D" id="1.10.150.130">
    <property type="match status" value="1"/>
</dbReference>
<dbReference type="Proteomes" id="UP000721844">
    <property type="component" value="Unassembled WGS sequence"/>
</dbReference>
<accession>A0A964E5N1</accession>
<evidence type="ECO:0000313" key="6">
    <source>
        <dbReference type="Proteomes" id="UP000721844"/>
    </source>
</evidence>
<evidence type="ECO:0000313" key="5">
    <source>
        <dbReference type="EMBL" id="MCB8882706.1"/>
    </source>
</evidence>
<dbReference type="InterPro" id="IPR013762">
    <property type="entry name" value="Integrase-like_cat_sf"/>
</dbReference>
<keyword evidence="2" id="KW-0233">DNA recombination</keyword>
<protein>
    <submittedName>
        <fullName evidence="5">Tyrosine-type recombinase/integrase</fullName>
    </submittedName>
</protein>
<feature type="domain" description="Tyr recombinase" evidence="4">
    <location>
        <begin position="106"/>
        <end position="308"/>
    </location>
</feature>
<dbReference type="PROSITE" id="PS51898">
    <property type="entry name" value="TYR_RECOMBINASE"/>
    <property type="match status" value="1"/>
</dbReference>
<sequence>MESRDRPQAAAQKPLSATTLKIYADDWRAFCDWCAAQNASYLPALSATVAAYLTMRQNNLGGSGLRVAHAAIAFHHRQAGLAWSSTDPVIATLLRDVAKTQTRAVRPAAALTATEIALLLSSCDHDPGGRAGFLNLRDRALLSIGFAGGLRRSELVALDCEDLDFTTAGLTLRIRNPRSDQPSAAASSSSSLIVSRGTQAETCPVQAMEIWLRRSGIEYGPIFPRLTAAGTIEARLTGNGVWKILRRRAAQVGLQAPAGQRLSPHGMRAGFIAEAYGKGAAEAEVMAQARQKDRSTARRYRPRAGSPA</sequence>
<dbReference type="RefSeq" id="WP_227309356.1">
    <property type="nucleotide sequence ID" value="NZ_JAESVA010000008.1"/>
</dbReference>
<dbReference type="InterPro" id="IPR002104">
    <property type="entry name" value="Integrase_catalytic"/>
</dbReference>
<dbReference type="Gene3D" id="1.10.443.10">
    <property type="entry name" value="Intergrase catalytic core"/>
    <property type="match status" value="1"/>
</dbReference>
<dbReference type="InterPro" id="IPR010998">
    <property type="entry name" value="Integrase_recombinase_N"/>
</dbReference>